<gene>
    <name evidence="7" type="ORF">LL252_00145</name>
</gene>
<keyword evidence="8" id="KW-1185">Reference proteome</keyword>
<feature type="transmembrane region" description="Helical" evidence="6">
    <location>
        <begin position="122"/>
        <end position="138"/>
    </location>
</feature>
<feature type="transmembrane region" description="Helical" evidence="6">
    <location>
        <begin position="271"/>
        <end position="293"/>
    </location>
</feature>
<dbReference type="Proteomes" id="UP001108027">
    <property type="component" value="Unassembled WGS sequence"/>
</dbReference>
<sequence>MSEAIPQSPSRVRATAKWPGLTVLAVVLLVLPFLAGNDYHYDLMIKIALTAGVAVGLNLLVGYAGQISLGHAAFYAAGAYGSALLVQQFELTPVPAMVLAAVGVAVLAWLVGKPILHLKGHYLSMATLGLGVIAAIVINNEDQLTGGPDGLPVAPLSLFGHELSVFGSYDLFGVAITGTQVWYGIAAGFLFLSVLFALNLIDSPLGRALRALHGSEIAAQVAGVDTGKFKLRVFVISAVYASLAGSLYGYYGGFITPNIASFTHSIELITIVVLGGMASTYGVIVGTVILLLIPQFLTGFQELEMVLFGAILMVVMIFMPRGLVPTLARRFQKEAS</sequence>
<evidence type="ECO:0000256" key="6">
    <source>
        <dbReference type="SAM" id="Phobius"/>
    </source>
</evidence>
<dbReference type="PANTHER" id="PTHR30482">
    <property type="entry name" value="HIGH-AFFINITY BRANCHED-CHAIN AMINO ACID TRANSPORT SYSTEM PERMEASE"/>
    <property type="match status" value="1"/>
</dbReference>
<comment type="subcellular location">
    <subcellularLocation>
        <location evidence="1">Cell inner membrane</location>
        <topology evidence="1">Multi-pass membrane protein</topology>
    </subcellularLocation>
</comment>
<dbReference type="PANTHER" id="PTHR30482:SF18">
    <property type="entry name" value="BRANCHED AMINO ACID TRANSPORT SYSTEM PERMEASE"/>
    <property type="match status" value="1"/>
</dbReference>
<reference evidence="7" key="1">
    <citation type="submission" date="2021-10" db="EMBL/GenBank/DDBJ databases">
        <title>The diversity and Nitrogen Metabolism of Culturable Nitrate-Utilizing Bacteria Within the Oxygen Minimum Zone of the Changjiang (Yangtze River)Estuary.</title>
        <authorList>
            <person name="Zhang D."/>
            <person name="Zheng J."/>
            <person name="Liu S."/>
            <person name="He W."/>
        </authorList>
    </citation>
    <scope>NUCLEOTIDE SEQUENCE</scope>
    <source>
        <strain evidence="7">FXH-223</strain>
    </source>
</reference>
<dbReference type="EMBL" id="JAJGNA010000001">
    <property type="protein sequence ID" value="MCC4306964.1"/>
    <property type="molecule type" value="Genomic_DNA"/>
</dbReference>
<feature type="transmembrane region" description="Helical" evidence="6">
    <location>
        <begin position="233"/>
        <end position="251"/>
    </location>
</feature>
<keyword evidence="4 6" id="KW-1133">Transmembrane helix</keyword>
<feature type="transmembrane region" description="Helical" evidence="6">
    <location>
        <begin position="43"/>
        <end position="61"/>
    </location>
</feature>
<evidence type="ECO:0000256" key="5">
    <source>
        <dbReference type="ARBA" id="ARBA00023136"/>
    </source>
</evidence>
<dbReference type="AlphaFoldDB" id="A0A9Q3UKU1"/>
<feature type="transmembrane region" description="Helical" evidence="6">
    <location>
        <begin position="20"/>
        <end position="37"/>
    </location>
</feature>
<feature type="transmembrane region" description="Helical" evidence="6">
    <location>
        <begin position="92"/>
        <end position="110"/>
    </location>
</feature>
<dbReference type="GO" id="GO:0005886">
    <property type="term" value="C:plasma membrane"/>
    <property type="evidence" value="ECO:0007669"/>
    <property type="project" value="UniProtKB-SubCell"/>
</dbReference>
<evidence type="ECO:0000256" key="1">
    <source>
        <dbReference type="ARBA" id="ARBA00004429"/>
    </source>
</evidence>
<accession>A0A9Q3UKU1</accession>
<evidence type="ECO:0000256" key="4">
    <source>
        <dbReference type="ARBA" id="ARBA00022989"/>
    </source>
</evidence>
<feature type="transmembrane region" description="Helical" evidence="6">
    <location>
        <begin position="305"/>
        <end position="324"/>
    </location>
</feature>
<dbReference type="CDD" id="cd06581">
    <property type="entry name" value="TM_PBP1_LivM_like"/>
    <property type="match status" value="1"/>
</dbReference>
<evidence type="ECO:0000313" key="8">
    <source>
        <dbReference type="Proteomes" id="UP001108027"/>
    </source>
</evidence>
<dbReference type="Pfam" id="PF02653">
    <property type="entry name" value="BPD_transp_2"/>
    <property type="match status" value="1"/>
</dbReference>
<dbReference type="InterPro" id="IPR043428">
    <property type="entry name" value="LivM-like"/>
</dbReference>
<feature type="transmembrane region" description="Helical" evidence="6">
    <location>
        <begin position="181"/>
        <end position="201"/>
    </location>
</feature>
<keyword evidence="5 6" id="KW-0472">Membrane</keyword>
<dbReference type="InterPro" id="IPR001851">
    <property type="entry name" value="ABC_transp_permease"/>
</dbReference>
<dbReference type="RefSeq" id="WP_228232079.1">
    <property type="nucleotide sequence ID" value="NZ_JAJGNA010000001.1"/>
</dbReference>
<evidence type="ECO:0000313" key="7">
    <source>
        <dbReference type="EMBL" id="MCC4306964.1"/>
    </source>
</evidence>
<name>A0A9Q3UKU1_9GAMM</name>
<evidence type="ECO:0000256" key="3">
    <source>
        <dbReference type="ARBA" id="ARBA00022692"/>
    </source>
</evidence>
<organism evidence="7 8">
    <name type="scientific">Alloalcanivorax marinus</name>
    <dbReference type="NCBI Taxonomy" id="1177169"/>
    <lineage>
        <taxon>Bacteria</taxon>
        <taxon>Pseudomonadati</taxon>
        <taxon>Pseudomonadota</taxon>
        <taxon>Gammaproteobacteria</taxon>
        <taxon>Oceanospirillales</taxon>
        <taxon>Alcanivoracaceae</taxon>
        <taxon>Alloalcanivorax</taxon>
    </lineage>
</organism>
<protein>
    <submittedName>
        <fullName evidence="7">Branched-chain amino acid ABC transporter permease</fullName>
    </submittedName>
</protein>
<dbReference type="GO" id="GO:0015658">
    <property type="term" value="F:branched-chain amino acid transmembrane transporter activity"/>
    <property type="evidence" value="ECO:0007669"/>
    <property type="project" value="InterPro"/>
</dbReference>
<keyword evidence="3 6" id="KW-0812">Transmembrane</keyword>
<proteinExistence type="predicted"/>
<comment type="caution">
    <text evidence="7">The sequence shown here is derived from an EMBL/GenBank/DDBJ whole genome shotgun (WGS) entry which is preliminary data.</text>
</comment>
<keyword evidence="2" id="KW-1003">Cell membrane</keyword>
<evidence type="ECO:0000256" key="2">
    <source>
        <dbReference type="ARBA" id="ARBA00022475"/>
    </source>
</evidence>